<dbReference type="PANTHER" id="PTHR30419:SF8">
    <property type="entry name" value="NITROGEN ASSIMILATION TRANSCRIPTIONAL ACTIVATOR-RELATED"/>
    <property type="match status" value="1"/>
</dbReference>
<dbReference type="InterPro" id="IPR036390">
    <property type="entry name" value="WH_DNA-bd_sf"/>
</dbReference>
<name>A0A7Y9IW50_9BURK</name>
<reference evidence="6 7" key="1">
    <citation type="submission" date="2020-07" db="EMBL/GenBank/DDBJ databases">
        <title>Genomic Encyclopedia of Type Strains, Phase IV (KMG-V): Genome sequencing to study the core and pangenomes of soil and plant-associated prokaryotes.</title>
        <authorList>
            <person name="Whitman W."/>
        </authorList>
    </citation>
    <scope>NUCLEOTIDE SEQUENCE [LARGE SCALE GENOMIC DNA]</scope>
    <source>
        <strain evidence="6 7">SAS40</strain>
    </source>
</reference>
<proteinExistence type="inferred from homology"/>
<dbReference type="Pfam" id="PF00126">
    <property type="entry name" value="HTH_1"/>
    <property type="match status" value="1"/>
</dbReference>
<evidence type="ECO:0000256" key="3">
    <source>
        <dbReference type="ARBA" id="ARBA00023125"/>
    </source>
</evidence>
<dbReference type="EMBL" id="JACBYR010000001">
    <property type="protein sequence ID" value="NYE84172.1"/>
    <property type="molecule type" value="Genomic_DNA"/>
</dbReference>
<keyword evidence="3 6" id="KW-0238">DNA-binding</keyword>
<dbReference type="Proteomes" id="UP000542125">
    <property type="component" value="Unassembled WGS sequence"/>
</dbReference>
<keyword evidence="4" id="KW-0804">Transcription</keyword>
<dbReference type="Pfam" id="PF03466">
    <property type="entry name" value="LysR_substrate"/>
    <property type="match status" value="1"/>
</dbReference>
<organism evidence="6 7">
    <name type="scientific">Pigmentiphaga litoralis</name>
    <dbReference type="NCBI Taxonomy" id="516702"/>
    <lineage>
        <taxon>Bacteria</taxon>
        <taxon>Pseudomonadati</taxon>
        <taxon>Pseudomonadota</taxon>
        <taxon>Betaproteobacteria</taxon>
        <taxon>Burkholderiales</taxon>
        <taxon>Alcaligenaceae</taxon>
        <taxon>Pigmentiphaga</taxon>
    </lineage>
</organism>
<dbReference type="InterPro" id="IPR036388">
    <property type="entry name" value="WH-like_DNA-bd_sf"/>
</dbReference>
<sequence length="313" mass="33548">MNLTVRQLQAFVHVARLGSFTKAAQAMHLTQSALSLLIRELESVLDTRLIDRTTRSVSPTAVGLEFLASAERILDDLTHAIANVDQLVAQQKGRVVVAAPLVLSSTYLPRILAGFRKRYPGIELALRDSLPDEVLPRVKSGAADIGIGTFDDNEPDLGRILLFRESLVAVFPKDHAFAQVRMLGWKQLADVPILALPRGSVFRDLAERGCADAGISLVPAFEATYVGTLIGMVGAGLGVAIVPGYATALADAQTTAWKPLAQPVVQRDVAIVHRAGVSLSPAATAFVEFLQAAERDGGRPVNGKPRPRRLARG</sequence>
<evidence type="ECO:0000256" key="1">
    <source>
        <dbReference type="ARBA" id="ARBA00009437"/>
    </source>
</evidence>
<dbReference type="GO" id="GO:0003677">
    <property type="term" value="F:DNA binding"/>
    <property type="evidence" value="ECO:0007669"/>
    <property type="project" value="UniProtKB-KW"/>
</dbReference>
<dbReference type="InterPro" id="IPR005119">
    <property type="entry name" value="LysR_subst-bd"/>
</dbReference>
<dbReference type="FunFam" id="1.10.10.10:FF:000001">
    <property type="entry name" value="LysR family transcriptional regulator"/>
    <property type="match status" value="1"/>
</dbReference>
<evidence type="ECO:0000256" key="4">
    <source>
        <dbReference type="ARBA" id="ARBA00023163"/>
    </source>
</evidence>
<evidence type="ECO:0000256" key="2">
    <source>
        <dbReference type="ARBA" id="ARBA00023015"/>
    </source>
</evidence>
<dbReference type="RefSeq" id="WP_179587895.1">
    <property type="nucleotide sequence ID" value="NZ_JACBYR010000001.1"/>
</dbReference>
<keyword evidence="2" id="KW-0805">Transcription regulation</keyword>
<feature type="domain" description="HTH lysR-type" evidence="5">
    <location>
        <begin position="1"/>
        <end position="60"/>
    </location>
</feature>
<protein>
    <submittedName>
        <fullName evidence="6">DNA-binding transcriptional LysR family regulator</fullName>
    </submittedName>
</protein>
<dbReference type="CDD" id="cd08440">
    <property type="entry name" value="PBP2_LTTR_like_4"/>
    <property type="match status" value="1"/>
</dbReference>
<comment type="caution">
    <text evidence="6">The sequence shown here is derived from an EMBL/GenBank/DDBJ whole genome shotgun (WGS) entry which is preliminary data.</text>
</comment>
<accession>A0A7Y9IW50</accession>
<evidence type="ECO:0000313" key="7">
    <source>
        <dbReference type="Proteomes" id="UP000542125"/>
    </source>
</evidence>
<dbReference type="InterPro" id="IPR050950">
    <property type="entry name" value="HTH-type_LysR_regulators"/>
</dbReference>
<dbReference type="InterPro" id="IPR000847">
    <property type="entry name" value="LysR_HTH_N"/>
</dbReference>
<comment type="similarity">
    <text evidence="1">Belongs to the LysR transcriptional regulatory family.</text>
</comment>
<dbReference type="GO" id="GO:0005829">
    <property type="term" value="C:cytosol"/>
    <property type="evidence" value="ECO:0007669"/>
    <property type="project" value="TreeGrafter"/>
</dbReference>
<dbReference type="PROSITE" id="PS50931">
    <property type="entry name" value="HTH_LYSR"/>
    <property type="match status" value="1"/>
</dbReference>
<dbReference type="PRINTS" id="PR00039">
    <property type="entry name" value="HTHLYSR"/>
</dbReference>
<dbReference type="GO" id="GO:0003700">
    <property type="term" value="F:DNA-binding transcription factor activity"/>
    <property type="evidence" value="ECO:0007669"/>
    <property type="project" value="InterPro"/>
</dbReference>
<evidence type="ECO:0000259" key="5">
    <source>
        <dbReference type="PROSITE" id="PS50931"/>
    </source>
</evidence>
<dbReference type="AlphaFoldDB" id="A0A7Y9IW50"/>
<gene>
    <name evidence="6" type="ORF">FHW18_003443</name>
</gene>
<dbReference type="Gene3D" id="1.10.10.10">
    <property type="entry name" value="Winged helix-like DNA-binding domain superfamily/Winged helix DNA-binding domain"/>
    <property type="match status" value="1"/>
</dbReference>
<keyword evidence="7" id="KW-1185">Reference proteome</keyword>
<dbReference type="SUPFAM" id="SSF53850">
    <property type="entry name" value="Periplasmic binding protein-like II"/>
    <property type="match status" value="1"/>
</dbReference>
<dbReference type="Gene3D" id="3.40.190.290">
    <property type="match status" value="1"/>
</dbReference>
<dbReference type="PANTHER" id="PTHR30419">
    <property type="entry name" value="HTH-TYPE TRANSCRIPTIONAL REGULATOR YBHD"/>
    <property type="match status" value="1"/>
</dbReference>
<dbReference type="SUPFAM" id="SSF46785">
    <property type="entry name" value="Winged helix' DNA-binding domain"/>
    <property type="match status" value="1"/>
</dbReference>
<evidence type="ECO:0000313" key="6">
    <source>
        <dbReference type="EMBL" id="NYE84172.1"/>
    </source>
</evidence>